<gene>
    <name evidence="2" type="ORF">EDB95_2514</name>
</gene>
<protein>
    <recommendedName>
        <fullName evidence="4">Late embryogenesis abundant protein</fullName>
    </recommendedName>
</protein>
<keyword evidence="3" id="KW-1185">Reference proteome</keyword>
<keyword evidence="1" id="KW-0812">Transmembrane</keyword>
<keyword evidence="1" id="KW-0472">Membrane</keyword>
<organism evidence="2 3">
    <name type="scientific">Dinghuibacter silviterrae</name>
    <dbReference type="NCBI Taxonomy" id="1539049"/>
    <lineage>
        <taxon>Bacteria</taxon>
        <taxon>Pseudomonadati</taxon>
        <taxon>Bacteroidota</taxon>
        <taxon>Chitinophagia</taxon>
        <taxon>Chitinophagales</taxon>
        <taxon>Chitinophagaceae</taxon>
        <taxon>Dinghuibacter</taxon>
    </lineage>
</organism>
<reference evidence="2 3" key="1">
    <citation type="submission" date="2019-03" db="EMBL/GenBank/DDBJ databases">
        <title>Genomic Encyclopedia of Type Strains, Phase IV (KMG-IV): sequencing the most valuable type-strain genomes for metagenomic binning, comparative biology and taxonomic classification.</title>
        <authorList>
            <person name="Goeker M."/>
        </authorList>
    </citation>
    <scope>NUCLEOTIDE SEQUENCE [LARGE SCALE GENOMIC DNA]</scope>
    <source>
        <strain evidence="2 3">DSM 100059</strain>
    </source>
</reference>
<accession>A0A4R8DU80</accession>
<feature type="transmembrane region" description="Helical" evidence="1">
    <location>
        <begin position="7"/>
        <end position="26"/>
    </location>
</feature>
<feature type="transmembrane region" description="Helical" evidence="1">
    <location>
        <begin position="32"/>
        <end position="50"/>
    </location>
</feature>
<evidence type="ECO:0000313" key="3">
    <source>
        <dbReference type="Proteomes" id="UP000294498"/>
    </source>
</evidence>
<dbReference type="OrthoDB" id="666149at2"/>
<dbReference type="Gene3D" id="2.60.40.1820">
    <property type="match status" value="1"/>
</dbReference>
<evidence type="ECO:0008006" key="4">
    <source>
        <dbReference type="Google" id="ProtNLM"/>
    </source>
</evidence>
<dbReference type="Proteomes" id="UP000294498">
    <property type="component" value="Unassembled WGS sequence"/>
</dbReference>
<dbReference type="RefSeq" id="WP_133994045.1">
    <property type="nucleotide sequence ID" value="NZ_SODV01000001.1"/>
</dbReference>
<dbReference type="EMBL" id="SODV01000001">
    <property type="protein sequence ID" value="TDX01478.1"/>
    <property type="molecule type" value="Genomic_DNA"/>
</dbReference>
<sequence>MNATGKIALVAAGGGVIVYLVASKLSRMKTNLIVTPVVTVSSFGLTGLVLRADVSIKNPSTGSFKMRFPFVSLYYKGTLLGSSNLVSQDISVDAFGEANIQKILIEIPISGVLNVASGLIDAIQNKLPVKITIKVSTLIDLGFTKVNYDDIQEISLKS</sequence>
<evidence type="ECO:0000313" key="2">
    <source>
        <dbReference type="EMBL" id="TDX01478.1"/>
    </source>
</evidence>
<name>A0A4R8DU80_9BACT</name>
<proteinExistence type="predicted"/>
<comment type="caution">
    <text evidence="2">The sequence shown here is derived from an EMBL/GenBank/DDBJ whole genome shotgun (WGS) entry which is preliminary data.</text>
</comment>
<keyword evidence="1" id="KW-1133">Transmembrane helix</keyword>
<dbReference type="AlphaFoldDB" id="A0A4R8DU80"/>
<evidence type="ECO:0000256" key="1">
    <source>
        <dbReference type="SAM" id="Phobius"/>
    </source>
</evidence>